<dbReference type="OrthoDB" id="9802341at2"/>
<dbReference type="RefSeq" id="WP_072902258.1">
    <property type="nucleotide sequence ID" value="NZ_FQXB01000006.1"/>
</dbReference>
<keyword evidence="1" id="KW-0805">Transcription regulation</keyword>
<evidence type="ECO:0000313" key="6">
    <source>
        <dbReference type="EMBL" id="SHH35899.1"/>
    </source>
</evidence>
<keyword evidence="4" id="KW-0804">Transcription</keyword>
<dbReference type="STRING" id="1508389.SAMN05444003_2883"/>
<dbReference type="AlphaFoldDB" id="A0A1M5SBP5"/>
<sequence>MAEKNTNLDQYDLQILRLLNRDGRMSVTHLSEEIALSANATSERLRRLQRDGYIEGFHAKLSAEALGQTLTCFVEVKLERVSEDVFDAFSKAARLSDEIEECYLTAGGFDYLLKTRHASMQAFREFLTGRLLRLPGVRETRTFTVMEAVKESFGPKV</sequence>
<proteinExistence type="predicted"/>
<name>A0A1M5SBP5_9RHOB</name>
<dbReference type="PROSITE" id="PS50956">
    <property type="entry name" value="HTH_ASNC_2"/>
    <property type="match status" value="1"/>
</dbReference>
<dbReference type="GO" id="GO:0006355">
    <property type="term" value="P:regulation of DNA-templated transcription"/>
    <property type="evidence" value="ECO:0007669"/>
    <property type="project" value="UniProtKB-ARBA"/>
</dbReference>
<dbReference type="InterPro" id="IPR036390">
    <property type="entry name" value="WH_DNA-bd_sf"/>
</dbReference>
<dbReference type="InterPro" id="IPR011991">
    <property type="entry name" value="ArsR-like_HTH"/>
</dbReference>
<dbReference type="SUPFAM" id="SSF46785">
    <property type="entry name" value="Winged helix' DNA-binding domain"/>
    <property type="match status" value="1"/>
</dbReference>
<dbReference type="PANTHER" id="PTHR30154">
    <property type="entry name" value="LEUCINE-RESPONSIVE REGULATORY PROTEIN"/>
    <property type="match status" value="1"/>
</dbReference>
<dbReference type="PANTHER" id="PTHR30154:SF0">
    <property type="entry name" value="LEUCINE-RESPONSIVE REGULATORY PROTEIN"/>
    <property type="match status" value="1"/>
</dbReference>
<dbReference type="InterPro" id="IPR036388">
    <property type="entry name" value="WH-like_DNA-bd_sf"/>
</dbReference>
<dbReference type="InterPro" id="IPR011008">
    <property type="entry name" value="Dimeric_a/b-barrel"/>
</dbReference>
<dbReference type="GO" id="GO:0043200">
    <property type="term" value="P:response to amino acid"/>
    <property type="evidence" value="ECO:0007669"/>
    <property type="project" value="TreeGrafter"/>
</dbReference>
<dbReference type="EMBL" id="FQXB01000006">
    <property type="protein sequence ID" value="SHH35899.1"/>
    <property type="molecule type" value="Genomic_DNA"/>
</dbReference>
<dbReference type="GO" id="GO:0043565">
    <property type="term" value="F:sequence-specific DNA binding"/>
    <property type="evidence" value="ECO:0007669"/>
    <property type="project" value="InterPro"/>
</dbReference>
<accession>A0A1M5SBP5</accession>
<dbReference type="InterPro" id="IPR019887">
    <property type="entry name" value="Tscrpt_reg_AsnC/Lrp_C"/>
</dbReference>
<dbReference type="Pfam" id="PF13412">
    <property type="entry name" value="HTH_24"/>
    <property type="match status" value="1"/>
</dbReference>
<evidence type="ECO:0000259" key="5">
    <source>
        <dbReference type="PROSITE" id="PS50956"/>
    </source>
</evidence>
<dbReference type="SUPFAM" id="SSF54909">
    <property type="entry name" value="Dimeric alpha+beta barrel"/>
    <property type="match status" value="1"/>
</dbReference>
<keyword evidence="3" id="KW-0010">Activator</keyword>
<feature type="domain" description="HTH asnC-type" evidence="5">
    <location>
        <begin position="8"/>
        <end position="69"/>
    </location>
</feature>
<reference evidence="6 7" key="1">
    <citation type="submission" date="2016-11" db="EMBL/GenBank/DDBJ databases">
        <authorList>
            <person name="Jaros S."/>
            <person name="Januszkiewicz K."/>
            <person name="Wedrychowicz H."/>
        </authorList>
    </citation>
    <scope>NUCLEOTIDE SEQUENCE [LARGE SCALE GENOMIC DNA]</scope>
    <source>
        <strain evidence="6 7">DSM 28715</strain>
    </source>
</reference>
<dbReference type="PRINTS" id="PR00033">
    <property type="entry name" value="HTHASNC"/>
</dbReference>
<keyword evidence="2" id="KW-0238">DNA-binding</keyword>
<dbReference type="SMART" id="SM00344">
    <property type="entry name" value="HTH_ASNC"/>
    <property type="match status" value="1"/>
</dbReference>
<dbReference type="Gene3D" id="3.30.70.920">
    <property type="match status" value="1"/>
</dbReference>
<gene>
    <name evidence="6" type="ORF">SAMN05444003_2883</name>
</gene>
<dbReference type="CDD" id="cd00090">
    <property type="entry name" value="HTH_ARSR"/>
    <property type="match status" value="1"/>
</dbReference>
<dbReference type="Proteomes" id="UP000184074">
    <property type="component" value="Unassembled WGS sequence"/>
</dbReference>
<organism evidence="6 7">
    <name type="scientific">Cognatiyoonia sediminum</name>
    <dbReference type="NCBI Taxonomy" id="1508389"/>
    <lineage>
        <taxon>Bacteria</taxon>
        <taxon>Pseudomonadati</taxon>
        <taxon>Pseudomonadota</taxon>
        <taxon>Alphaproteobacteria</taxon>
        <taxon>Rhodobacterales</taxon>
        <taxon>Paracoccaceae</taxon>
        <taxon>Cognatiyoonia</taxon>
    </lineage>
</organism>
<dbReference type="InterPro" id="IPR000485">
    <property type="entry name" value="AsnC-type_HTH_dom"/>
</dbReference>
<evidence type="ECO:0000256" key="4">
    <source>
        <dbReference type="ARBA" id="ARBA00023163"/>
    </source>
</evidence>
<evidence type="ECO:0000256" key="1">
    <source>
        <dbReference type="ARBA" id="ARBA00023015"/>
    </source>
</evidence>
<evidence type="ECO:0000313" key="7">
    <source>
        <dbReference type="Proteomes" id="UP000184074"/>
    </source>
</evidence>
<evidence type="ECO:0000256" key="3">
    <source>
        <dbReference type="ARBA" id="ARBA00023159"/>
    </source>
</evidence>
<dbReference type="Pfam" id="PF01037">
    <property type="entry name" value="AsnC_trans_reg"/>
    <property type="match status" value="1"/>
</dbReference>
<dbReference type="InterPro" id="IPR019888">
    <property type="entry name" value="Tscrpt_reg_AsnC-like"/>
</dbReference>
<keyword evidence="7" id="KW-1185">Reference proteome</keyword>
<dbReference type="Gene3D" id="1.10.10.10">
    <property type="entry name" value="Winged helix-like DNA-binding domain superfamily/Winged helix DNA-binding domain"/>
    <property type="match status" value="1"/>
</dbReference>
<protein>
    <submittedName>
        <fullName evidence="6">Transcriptional regulator, AsnC family</fullName>
    </submittedName>
</protein>
<evidence type="ECO:0000256" key="2">
    <source>
        <dbReference type="ARBA" id="ARBA00023125"/>
    </source>
</evidence>
<dbReference type="GO" id="GO:0005829">
    <property type="term" value="C:cytosol"/>
    <property type="evidence" value="ECO:0007669"/>
    <property type="project" value="TreeGrafter"/>
</dbReference>